<feature type="signal peptide" evidence="1">
    <location>
        <begin position="1"/>
        <end position="23"/>
    </location>
</feature>
<keyword evidence="3" id="KW-1185">Reference proteome</keyword>
<evidence type="ECO:0000256" key="1">
    <source>
        <dbReference type="SAM" id="SignalP"/>
    </source>
</evidence>
<dbReference type="Proteomes" id="UP000825729">
    <property type="component" value="Unassembled WGS sequence"/>
</dbReference>
<comment type="caution">
    <text evidence="2">The sequence shown here is derived from an EMBL/GenBank/DDBJ whole genome shotgun (WGS) entry which is preliminary data.</text>
</comment>
<reference evidence="2 3" key="1">
    <citation type="submission" date="2021-07" db="EMBL/GenBank/DDBJ databases">
        <title>The Aristolochia fimbriata genome: insights into angiosperm evolution, floral development and chemical biosynthesis.</title>
        <authorList>
            <person name="Jiao Y."/>
        </authorList>
    </citation>
    <scope>NUCLEOTIDE SEQUENCE [LARGE SCALE GENOMIC DNA]</scope>
    <source>
        <strain evidence="2">IBCAS-2021</strain>
        <tissue evidence="2">Leaf</tissue>
    </source>
</reference>
<name>A0AAV7EIH2_ARIFI</name>
<evidence type="ECO:0000313" key="2">
    <source>
        <dbReference type="EMBL" id="KAG9448627.1"/>
    </source>
</evidence>
<proteinExistence type="predicted"/>
<feature type="chain" id="PRO_5043764846" evidence="1">
    <location>
        <begin position="24"/>
        <end position="88"/>
    </location>
</feature>
<dbReference type="EMBL" id="JAINDJ010000004">
    <property type="protein sequence ID" value="KAG9448627.1"/>
    <property type="molecule type" value="Genomic_DNA"/>
</dbReference>
<accession>A0AAV7EIH2</accession>
<evidence type="ECO:0000313" key="3">
    <source>
        <dbReference type="Proteomes" id="UP000825729"/>
    </source>
</evidence>
<protein>
    <submittedName>
        <fullName evidence="2">Uncharacterized protein</fullName>
    </submittedName>
</protein>
<gene>
    <name evidence="2" type="ORF">H6P81_008592</name>
</gene>
<keyword evidence="1" id="KW-0732">Signal</keyword>
<organism evidence="2 3">
    <name type="scientific">Aristolochia fimbriata</name>
    <name type="common">White veined hardy Dutchman's pipe vine</name>
    <dbReference type="NCBI Taxonomy" id="158543"/>
    <lineage>
        <taxon>Eukaryota</taxon>
        <taxon>Viridiplantae</taxon>
        <taxon>Streptophyta</taxon>
        <taxon>Embryophyta</taxon>
        <taxon>Tracheophyta</taxon>
        <taxon>Spermatophyta</taxon>
        <taxon>Magnoliopsida</taxon>
        <taxon>Magnoliidae</taxon>
        <taxon>Piperales</taxon>
        <taxon>Aristolochiaceae</taxon>
        <taxon>Aristolochia</taxon>
    </lineage>
</organism>
<dbReference type="AlphaFoldDB" id="A0AAV7EIH2"/>
<sequence>MLCWRNRNMSAWITLVSLDMAIAGSIRVVMNHKPGLSGEHLLTEEEKSLLLESLVGVLPWLVKEAATQCSSTASFVFAVIKGVLIASL</sequence>